<dbReference type="PANTHER" id="PTHR21499">
    <property type="entry name" value="ASPARTATE KINASE"/>
    <property type="match status" value="1"/>
</dbReference>
<keyword evidence="4" id="KW-0547">Nucleotide-binding</keyword>
<accession>A0A368U5W5</accession>
<keyword evidence="11" id="KW-1185">Reference proteome</keyword>
<dbReference type="Proteomes" id="UP000252405">
    <property type="component" value="Unassembled WGS sequence"/>
</dbReference>
<keyword evidence="3 7" id="KW-0808">Transferase</keyword>
<keyword evidence="8" id="KW-0028">Amino-acid biosynthesis</keyword>
<comment type="pathway">
    <text evidence="8">Amino-acid biosynthesis; L-methionine biosynthesis via de novo pathway; L-homoserine from L-aspartate: step 1/3.</text>
</comment>
<gene>
    <name evidence="10" type="ORF">DU505_05710</name>
</gene>
<dbReference type="SUPFAM" id="SSF53633">
    <property type="entry name" value="Carbamate kinase-like"/>
    <property type="match status" value="1"/>
</dbReference>
<dbReference type="NCBIfam" id="TIGR00657">
    <property type="entry name" value="asp_kinases"/>
    <property type="match status" value="1"/>
</dbReference>
<dbReference type="GO" id="GO:0005524">
    <property type="term" value="F:ATP binding"/>
    <property type="evidence" value="ECO:0007669"/>
    <property type="project" value="UniProtKB-KW"/>
</dbReference>
<organism evidence="10 11">
    <name type="scientific">Billgrantia montanilacus</name>
    <dbReference type="NCBI Taxonomy" id="2282305"/>
    <lineage>
        <taxon>Bacteria</taxon>
        <taxon>Pseudomonadati</taxon>
        <taxon>Pseudomonadota</taxon>
        <taxon>Gammaproteobacteria</taxon>
        <taxon>Oceanospirillales</taxon>
        <taxon>Halomonadaceae</taxon>
        <taxon>Billgrantia</taxon>
    </lineage>
</organism>
<evidence type="ECO:0000256" key="7">
    <source>
        <dbReference type="RuleBase" id="RU003448"/>
    </source>
</evidence>
<dbReference type="InterPro" id="IPR001341">
    <property type="entry name" value="Asp_kinase"/>
</dbReference>
<dbReference type="GO" id="GO:0005829">
    <property type="term" value="C:cytosol"/>
    <property type="evidence" value="ECO:0007669"/>
    <property type="project" value="TreeGrafter"/>
</dbReference>
<dbReference type="GO" id="GO:0009088">
    <property type="term" value="P:threonine biosynthetic process"/>
    <property type="evidence" value="ECO:0007669"/>
    <property type="project" value="UniProtKB-UniPathway"/>
</dbReference>
<keyword evidence="6" id="KW-0067">ATP-binding</keyword>
<dbReference type="GO" id="GO:0009089">
    <property type="term" value="P:lysine biosynthetic process via diaminopimelate"/>
    <property type="evidence" value="ECO:0007669"/>
    <property type="project" value="UniProtKB-UniPathway"/>
</dbReference>
<comment type="catalytic activity">
    <reaction evidence="7">
        <text>L-aspartate + ATP = 4-phospho-L-aspartate + ADP</text>
        <dbReference type="Rhea" id="RHEA:23776"/>
        <dbReference type="ChEBI" id="CHEBI:29991"/>
        <dbReference type="ChEBI" id="CHEBI:30616"/>
        <dbReference type="ChEBI" id="CHEBI:57535"/>
        <dbReference type="ChEBI" id="CHEBI:456216"/>
        <dbReference type="EC" id="2.7.2.4"/>
    </reaction>
</comment>
<evidence type="ECO:0000256" key="8">
    <source>
        <dbReference type="RuleBase" id="RU004249"/>
    </source>
</evidence>
<comment type="similarity">
    <text evidence="2 7">Belongs to the aspartokinase family.</text>
</comment>
<dbReference type="InterPro" id="IPR001048">
    <property type="entry name" value="Asp/Glu/Uridylate_kinase"/>
</dbReference>
<evidence type="ECO:0000256" key="6">
    <source>
        <dbReference type="ARBA" id="ARBA00022840"/>
    </source>
</evidence>
<evidence type="ECO:0000256" key="3">
    <source>
        <dbReference type="ARBA" id="ARBA00022679"/>
    </source>
</evidence>
<dbReference type="Pfam" id="PF00696">
    <property type="entry name" value="AA_kinase"/>
    <property type="match status" value="1"/>
</dbReference>
<dbReference type="InterPro" id="IPR036393">
    <property type="entry name" value="AceGlu_kinase-like_sf"/>
</dbReference>
<dbReference type="AlphaFoldDB" id="A0A368U5W5"/>
<dbReference type="GO" id="GO:0004072">
    <property type="term" value="F:aspartate kinase activity"/>
    <property type="evidence" value="ECO:0007669"/>
    <property type="project" value="UniProtKB-EC"/>
</dbReference>
<reference evidence="10 11" key="1">
    <citation type="submission" date="2018-07" db="EMBL/GenBank/DDBJ databases">
        <title>Halomonas montanilacus sp. nov., isolated from Lake Pengyan on Tibetan Plateau.</title>
        <authorList>
            <person name="Lu H."/>
            <person name="Xing P."/>
            <person name="Wu Q."/>
        </authorList>
    </citation>
    <scope>NUCLEOTIDE SEQUENCE [LARGE SCALE GENOMIC DNA]</scope>
    <source>
        <strain evidence="10 11">PYC7W</strain>
    </source>
</reference>
<feature type="domain" description="Aspartate/glutamate/uridylate kinase" evidence="9">
    <location>
        <begin position="1"/>
        <end position="281"/>
    </location>
</feature>
<evidence type="ECO:0000259" key="9">
    <source>
        <dbReference type="Pfam" id="PF00696"/>
    </source>
</evidence>
<sequence>MTTVFKFGGASIKNADAIRHLTPLIEAHRDRPLVVVVSAMGKTTNALEALLADARDGNRGGDGYQERLASLKASHREVADALFGGEADSLKSRLDALFDELDEQHRHYRDSPYPEHYDQTVCYGELLSTTLVAEWLNRQGVETEWLDARELIITDEQHQDANLNWSATTDAIRKRAGGEDRVLLTQGFIGGTSGGASTTLGREGSDFSAAIFAHCLDAAEVVIWKDVPGLFNADPRRFDNAVQLKRLSYAETIELAWHGAKVIHPKTLGPLKQKAIPLTVRSFETPDAPPSVIDADTRFDTEHPSCILRDDQVLLEVKSKDFSFMDEPRQHDILGRLVEAGVHANLIDGSAMQFTLCCDNKPERLQPLTDSLDADYALERQEGLTLLTVRHPSESLLERLSEGRDILAERRNATTTQRLFRTDECPETWHIPD</sequence>
<proteinExistence type="inferred from homology"/>
<evidence type="ECO:0000256" key="5">
    <source>
        <dbReference type="ARBA" id="ARBA00022777"/>
    </source>
</evidence>
<comment type="pathway">
    <text evidence="1 8">Amino-acid biosynthesis; L-lysine biosynthesis via DAP pathway; (S)-tetrahydrodipicolinate from L-aspartate: step 1/4.</text>
</comment>
<name>A0A368U5W5_9GAMM</name>
<dbReference type="OrthoDB" id="9799110at2"/>
<keyword evidence="5 7" id="KW-0418">Kinase</keyword>
<dbReference type="InterPro" id="IPR042199">
    <property type="entry name" value="AsparK_Bifunc_asparK/hSer_DH"/>
</dbReference>
<protein>
    <recommendedName>
        <fullName evidence="7">Aspartokinase</fullName>
        <ecNumber evidence="7">2.7.2.4</ecNumber>
    </recommendedName>
</protein>
<evidence type="ECO:0000256" key="1">
    <source>
        <dbReference type="ARBA" id="ARBA00004766"/>
    </source>
</evidence>
<evidence type="ECO:0000313" key="10">
    <source>
        <dbReference type="EMBL" id="RCV90433.1"/>
    </source>
</evidence>
<dbReference type="UniPathway" id="UPA00051">
    <property type="reaction ID" value="UER00462"/>
</dbReference>
<comment type="caution">
    <text evidence="10">The sequence shown here is derived from an EMBL/GenBank/DDBJ whole genome shotgun (WGS) entry which is preliminary data.</text>
</comment>
<dbReference type="Gene3D" id="3.40.1160.10">
    <property type="entry name" value="Acetylglutamate kinase-like"/>
    <property type="match status" value="1"/>
</dbReference>
<dbReference type="UniPathway" id="UPA00050">
    <property type="reaction ID" value="UER00461"/>
</dbReference>
<evidence type="ECO:0000256" key="2">
    <source>
        <dbReference type="ARBA" id="ARBA00010122"/>
    </source>
</evidence>
<dbReference type="RefSeq" id="WP_114478036.1">
    <property type="nucleotide sequence ID" value="NZ_QPII01000003.1"/>
</dbReference>
<dbReference type="EMBL" id="QPII01000003">
    <property type="protein sequence ID" value="RCV90433.1"/>
    <property type="molecule type" value="Genomic_DNA"/>
</dbReference>
<comment type="pathway">
    <text evidence="8">Amino-acid biosynthesis; L-threonine biosynthesis; L-threonine from L-aspartate: step 1/5.</text>
</comment>
<dbReference type="UniPathway" id="UPA00034">
    <property type="reaction ID" value="UER00015"/>
</dbReference>
<evidence type="ECO:0000256" key="4">
    <source>
        <dbReference type="ARBA" id="ARBA00022741"/>
    </source>
</evidence>
<dbReference type="EC" id="2.7.2.4" evidence="7"/>
<evidence type="ECO:0000313" key="11">
    <source>
        <dbReference type="Proteomes" id="UP000252405"/>
    </source>
</evidence>
<dbReference type="Gene3D" id="1.20.120.1320">
    <property type="entry name" value="Aspartokinase, catalytic domain"/>
    <property type="match status" value="1"/>
</dbReference>
<dbReference type="PANTHER" id="PTHR21499:SF59">
    <property type="entry name" value="ASPARTOKINASE"/>
    <property type="match status" value="1"/>
</dbReference>
<dbReference type="GO" id="GO:0009090">
    <property type="term" value="P:homoserine biosynthetic process"/>
    <property type="evidence" value="ECO:0007669"/>
    <property type="project" value="TreeGrafter"/>
</dbReference>